<evidence type="ECO:0000256" key="3">
    <source>
        <dbReference type="ARBA" id="ARBA00022692"/>
    </source>
</evidence>
<evidence type="ECO:0000256" key="1">
    <source>
        <dbReference type="ARBA" id="ARBA00004651"/>
    </source>
</evidence>
<dbReference type="GO" id="GO:0005886">
    <property type="term" value="C:plasma membrane"/>
    <property type="evidence" value="ECO:0007669"/>
    <property type="project" value="UniProtKB-SubCell"/>
</dbReference>
<evidence type="ECO:0000313" key="8">
    <source>
        <dbReference type="EMBL" id="RJX42857.1"/>
    </source>
</evidence>
<gene>
    <name evidence="8" type="ORF">DM826_08630</name>
</gene>
<feature type="transmembrane region" description="Helical" evidence="6">
    <location>
        <begin position="7"/>
        <end position="27"/>
    </location>
</feature>
<dbReference type="RefSeq" id="WP_120103106.1">
    <property type="nucleotide sequence ID" value="NZ_QKNY01000013.1"/>
</dbReference>
<dbReference type="Proteomes" id="UP000276588">
    <property type="component" value="Unassembled WGS sequence"/>
</dbReference>
<feature type="transmembrane region" description="Helical" evidence="6">
    <location>
        <begin position="39"/>
        <end position="59"/>
    </location>
</feature>
<comment type="subcellular location">
    <subcellularLocation>
        <location evidence="1">Cell membrane</location>
        <topology evidence="1">Multi-pass membrane protein</topology>
    </subcellularLocation>
</comment>
<keyword evidence="9" id="KW-1185">Reference proteome</keyword>
<evidence type="ECO:0000259" key="7">
    <source>
        <dbReference type="Pfam" id="PF13396"/>
    </source>
</evidence>
<sequence>MPSIAILGLLMSLLFLAVHVAMIIWTYSDANDNSEQPAFLWAVVVFLAPLLGLVLYLLLGRN</sequence>
<proteinExistence type="predicted"/>
<evidence type="ECO:0000313" key="9">
    <source>
        <dbReference type="Proteomes" id="UP000276588"/>
    </source>
</evidence>
<evidence type="ECO:0000256" key="2">
    <source>
        <dbReference type="ARBA" id="ARBA00022475"/>
    </source>
</evidence>
<name>A0A3A6QAD5_9EURY</name>
<comment type="caution">
    <text evidence="8">The sequence shown here is derived from an EMBL/GenBank/DDBJ whole genome shotgun (WGS) entry which is preliminary data.</text>
</comment>
<dbReference type="InterPro" id="IPR027379">
    <property type="entry name" value="CLS_N"/>
</dbReference>
<dbReference type="Pfam" id="PF13396">
    <property type="entry name" value="PLDc_N"/>
    <property type="match status" value="1"/>
</dbReference>
<keyword evidence="5 6" id="KW-0472">Membrane</keyword>
<reference evidence="8 9" key="1">
    <citation type="submission" date="2018-06" db="EMBL/GenBank/DDBJ databases">
        <title>Halonotius sp. F13-13 a new haloarchaeeon isolated from a solar saltern from Isla Cristina, Huelva, Spain.</title>
        <authorList>
            <person name="Duran-Viseras A."/>
            <person name="Sanchez-Porro C."/>
            <person name="Ventosa A."/>
        </authorList>
    </citation>
    <scope>NUCLEOTIDE SEQUENCE [LARGE SCALE GENOMIC DNA]</scope>
    <source>
        <strain evidence="8 9">F13-13</strain>
    </source>
</reference>
<evidence type="ECO:0000256" key="5">
    <source>
        <dbReference type="ARBA" id="ARBA00023136"/>
    </source>
</evidence>
<evidence type="ECO:0000256" key="6">
    <source>
        <dbReference type="SAM" id="Phobius"/>
    </source>
</evidence>
<keyword evidence="2" id="KW-1003">Cell membrane</keyword>
<dbReference type="EMBL" id="QKNY01000013">
    <property type="protein sequence ID" value="RJX42857.1"/>
    <property type="molecule type" value="Genomic_DNA"/>
</dbReference>
<evidence type="ECO:0000256" key="4">
    <source>
        <dbReference type="ARBA" id="ARBA00022989"/>
    </source>
</evidence>
<protein>
    <recommendedName>
        <fullName evidence="7">Cardiolipin synthase N-terminal domain-containing protein</fullName>
    </recommendedName>
</protein>
<dbReference type="AlphaFoldDB" id="A0A3A6QAD5"/>
<keyword evidence="4 6" id="KW-1133">Transmembrane helix</keyword>
<organism evidence="8 9">
    <name type="scientific">Halonotius aquaticus</name>
    <dbReference type="NCBI Taxonomy" id="2216978"/>
    <lineage>
        <taxon>Archaea</taxon>
        <taxon>Methanobacteriati</taxon>
        <taxon>Methanobacteriota</taxon>
        <taxon>Stenosarchaea group</taxon>
        <taxon>Halobacteria</taxon>
        <taxon>Halobacteriales</taxon>
        <taxon>Haloferacaceae</taxon>
        <taxon>Halonotius</taxon>
    </lineage>
</organism>
<keyword evidence="3 6" id="KW-0812">Transmembrane</keyword>
<feature type="domain" description="Cardiolipin synthase N-terminal" evidence="7">
    <location>
        <begin position="20"/>
        <end position="61"/>
    </location>
</feature>
<accession>A0A3A6QAD5</accession>